<sequence>RFKEKVKIWRSECIDKKYQKPIFNSRTVTCEKDVWVAAEVNIHDNLTPLDRSICFLDGRALEDVIGEPDFIVVDENCEVVIPFEYKTRWTLKIPSNEEIKESLRITKALPSTTQSTKFTGTCVPMNYEHDWLCVSDPISNTSTDPTLLNSITYKIFVASNSRYAPYIDKPKMIIDEESSNSGTSDNEQNDDKEFKYKKKTSLKESNIVTRSRSTQIELSYIELQQQSIYLRNYKNSILKEIYYALCICDLEEFNDFKLSEVM</sequence>
<evidence type="ECO:0000256" key="1">
    <source>
        <dbReference type="SAM" id="MobiDB-lite"/>
    </source>
</evidence>
<name>A0ABN7VDU1_GIGMA</name>
<reference evidence="2 3" key="1">
    <citation type="submission" date="2021-06" db="EMBL/GenBank/DDBJ databases">
        <authorList>
            <person name="Kallberg Y."/>
            <person name="Tangrot J."/>
            <person name="Rosling A."/>
        </authorList>
    </citation>
    <scope>NUCLEOTIDE SEQUENCE [LARGE SCALE GENOMIC DNA]</scope>
    <source>
        <strain evidence="2 3">120-4 pot B 10/14</strain>
    </source>
</reference>
<organism evidence="2 3">
    <name type="scientific">Gigaspora margarita</name>
    <dbReference type="NCBI Taxonomy" id="4874"/>
    <lineage>
        <taxon>Eukaryota</taxon>
        <taxon>Fungi</taxon>
        <taxon>Fungi incertae sedis</taxon>
        <taxon>Mucoromycota</taxon>
        <taxon>Glomeromycotina</taxon>
        <taxon>Glomeromycetes</taxon>
        <taxon>Diversisporales</taxon>
        <taxon>Gigasporaceae</taxon>
        <taxon>Gigaspora</taxon>
    </lineage>
</organism>
<protein>
    <submittedName>
        <fullName evidence="2">10614_t:CDS:1</fullName>
    </submittedName>
</protein>
<feature type="region of interest" description="Disordered" evidence="1">
    <location>
        <begin position="176"/>
        <end position="195"/>
    </location>
</feature>
<evidence type="ECO:0000313" key="2">
    <source>
        <dbReference type="EMBL" id="CAG8761555.1"/>
    </source>
</evidence>
<feature type="non-terminal residue" evidence="2">
    <location>
        <position position="1"/>
    </location>
</feature>
<keyword evidence="3" id="KW-1185">Reference proteome</keyword>
<proteinExistence type="predicted"/>
<evidence type="ECO:0000313" key="3">
    <source>
        <dbReference type="Proteomes" id="UP000789901"/>
    </source>
</evidence>
<dbReference type="Proteomes" id="UP000789901">
    <property type="component" value="Unassembled WGS sequence"/>
</dbReference>
<gene>
    <name evidence="2" type="ORF">GMARGA_LOCUS17538</name>
</gene>
<comment type="caution">
    <text evidence="2">The sequence shown here is derived from an EMBL/GenBank/DDBJ whole genome shotgun (WGS) entry which is preliminary data.</text>
</comment>
<accession>A0ABN7VDU1</accession>
<dbReference type="EMBL" id="CAJVQB010013343">
    <property type="protein sequence ID" value="CAG8761555.1"/>
    <property type="molecule type" value="Genomic_DNA"/>
</dbReference>